<keyword evidence="3" id="KW-1185">Reference proteome</keyword>
<dbReference type="EMBL" id="BDQK01000009">
    <property type="protein sequence ID" value="GBF80614.1"/>
    <property type="molecule type" value="Genomic_DNA"/>
</dbReference>
<protein>
    <submittedName>
        <fullName evidence="2">Uncharacterized protein</fullName>
    </submittedName>
</protein>
<name>A0A401IH98_APHSA</name>
<proteinExistence type="predicted"/>
<reference evidence="3" key="1">
    <citation type="submission" date="2017-05" db="EMBL/GenBank/DDBJ databases">
        <title>Physiological properties and genetic analysis related to exopolysaccharide production of fresh-water unicellular cyanobacterium Aphanothece sacrum, Suizenji Nori, that has been cultured as a food source in Japan.</title>
        <authorList>
            <person name="Kanesaki Y."/>
            <person name="Yoshikawa S."/>
            <person name="Ohki K."/>
        </authorList>
    </citation>
    <scope>NUCLEOTIDE SEQUENCE [LARGE SCALE GENOMIC DNA]</scope>
    <source>
        <strain evidence="3">FPU1</strain>
    </source>
</reference>
<evidence type="ECO:0000313" key="2">
    <source>
        <dbReference type="EMBL" id="GBF80614.1"/>
    </source>
</evidence>
<keyword evidence="1" id="KW-0732">Signal</keyword>
<dbReference type="InterPro" id="IPR026374">
    <property type="entry name" value="Cyano_PEP"/>
</dbReference>
<sequence>MNMFSFKPASLGAVLMGTVTVFSMIAPAQAAELKGSLQIKGFAQMNLGVNPLSDTVCFDGGVGCTAGLSGITNTENKTLDFTTYSATLLNRLSITRLGPTTTYPIDSTAPITSAFYSFSDPVAPFLTLVSSNPSNGAINFTVDPGVLLRSRVSASGLISLASSAPLTGKFTRANTGDTLGLGNLSINIIDGAGTANDQNSYTLQLTAIRGGGDTNVVPEPLTMLGAGTAILFGGAFKRKLNKKDKKGSTKA</sequence>
<feature type="chain" id="PRO_5019339602" evidence="1">
    <location>
        <begin position="31"/>
        <end position="251"/>
    </location>
</feature>
<feature type="signal peptide" evidence="1">
    <location>
        <begin position="1"/>
        <end position="30"/>
    </location>
</feature>
<organism evidence="2 3">
    <name type="scientific">Aphanothece sacrum FPU1</name>
    <dbReference type="NCBI Taxonomy" id="1920663"/>
    <lineage>
        <taxon>Bacteria</taxon>
        <taxon>Bacillati</taxon>
        <taxon>Cyanobacteriota</taxon>
        <taxon>Cyanophyceae</taxon>
        <taxon>Oscillatoriophycideae</taxon>
        <taxon>Chroococcales</taxon>
        <taxon>Aphanothecaceae</taxon>
        <taxon>Aphanothece</taxon>
    </lineage>
</organism>
<comment type="caution">
    <text evidence="2">The sequence shown here is derived from an EMBL/GenBank/DDBJ whole genome shotgun (WGS) entry which is preliminary data.</text>
</comment>
<dbReference type="Proteomes" id="UP000287247">
    <property type="component" value="Unassembled WGS sequence"/>
</dbReference>
<accession>A0A401IH98</accession>
<gene>
    <name evidence="2" type="ORF">AsFPU1_2018</name>
</gene>
<evidence type="ECO:0000256" key="1">
    <source>
        <dbReference type="SAM" id="SignalP"/>
    </source>
</evidence>
<dbReference type="RefSeq" id="WP_227873393.1">
    <property type="nucleotide sequence ID" value="NZ_BDQK01000009.1"/>
</dbReference>
<dbReference type="NCBIfam" id="TIGR04155">
    <property type="entry name" value="cyano_PEP"/>
    <property type="match status" value="1"/>
</dbReference>
<evidence type="ECO:0000313" key="3">
    <source>
        <dbReference type="Proteomes" id="UP000287247"/>
    </source>
</evidence>
<dbReference type="AlphaFoldDB" id="A0A401IH98"/>